<dbReference type="SUPFAM" id="SSF56112">
    <property type="entry name" value="Protein kinase-like (PK-like)"/>
    <property type="match status" value="1"/>
</dbReference>
<dbReference type="InterPro" id="IPR000719">
    <property type="entry name" value="Prot_kinase_dom"/>
</dbReference>
<dbReference type="Proteomes" id="UP001161247">
    <property type="component" value="Chromosome 3"/>
</dbReference>
<evidence type="ECO:0000259" key="4">
    <source>
        <dbReference type="PROSITE" id="PS50011"/>
    </source>
</evidence>
<keyword evidence="6" id="KW-1185">Reference proteome</keyword>
<keyword evidence="3" id="KW-0067">ATP-binding</keyword>
<sequence length="673" mass="75610">MNLRQKSARKTELRAAERVVLVAVNFSLDIPKNALTWALTHAAQPGDCVKLLVVISPHSSSRWMRGFPRFHSDCAVAFGNASSFLGTNLDQKDYITDSCTQMILELHRFYDADKINVKVKVITLSQQGMIAAEAKKSRTHWVILDKGLKKEAKSCMQELDCNLVVMKKHGPKVLRLNLIGTPMPENGSLDQSELHSIGVKKSSDRWNVTQVPNVTPVSSPEHSSSFTVTDARTSSISSFDLGSSPKLISDIDWNSNKDRFKYYHEESDSETDSELLSTPSTFVGSKPWELDFLSSGQECWKYARKESLSYNRMLNPVYESLDRRFPASDRVSDLEVPKHLLDNLRTNLRKVVSLDTKSPHDPPPLCTVCQHKAPVFGTPPKWFTYAELEHATDGFSQANFLAEGGYGSVYRGVLMDGQVVAIKQHKAASSQGDREFCSEVEVLSCAQHRNVVMLIGFCVEGGKRLLVYEFICNGSLDAHLYGQKGDPLDWSARRKIAVGAARGLRYLHEECRVGCIIHRDMRPNNILLTHDFEPLVGDFGLARWQQVGDMGFETRVIGTFGYLSPEYAQSGHITEKADVYAFGVVLTELVTGRKAVDINRPKGEQYLAEWMRKQARPLLEKCAIRELIDPVLANGYPEQEVECMLRCAFLCIQRDPLLRPRMSQVLRMLEGDS</sequence>
<dbReference type="CDD" id="cd00293">
    <property type="entry name" value="USP-like"/>
    <property type="match status" value="1"/>
</dbReference>
<dbReference type="CDD" id="cd14066">
    <property type="entry name" value="STKc_IRAK"/>
    <property type="match status" value="1"/>
</dbReference>
<evidence type="ECO:0000313" key="6">
    <source>
        <dbReference type="Proteomes" id="UP001161247"/>
    </source>
</evidence>
<dbReference type="PROSITE" id="PS00109">
    <property type="entry name" value="PROTEIN_KINASE_TYR"/>
    <property type="match status" value="1"/>
</dbReference>
<feature type="domain" description="Protein kinase" evidence="4">
    <location>
        <begin position="395"/>
        <end position="673"/>
    </location>
</feature>
<dbReference type="GO" id="GO:0004674">
    <property type="term" value="F:protein serine/threonine kinase activity"/>
    <property type="evidence" value="ECO:0007669"/>
    <property type="project" value="UniProtKB-KW"/>
</dbReference>
<dbReference type="InterPro" id="IPR008266">
    <property type="entry name" value="Tyr_kinase_AS"/>
</dbReference>
<dbReference type="Gene3D" id="1.10.510.10">
    <property type="entry name" value="Transferase(Phosphotransferase) domain 1"/>
    <property type="match status" value="1"/>
</dbReference>
<dbReference type="AlphaFoldDB" id="A0AAV1CY45"/>
<protein>
    <submittedName>
        <fullName evidence="5">OLC1v1037669C3</fullName>
    </submittedName>
</protein>
<keyword evidence="1" id="KW-0723">Serine/threonine-protein kinase</keyword>
<evidence type="ECO:0000256" key="2">
    <source>
        <dbReference type="ARBA" id="ARBA00022741"/>
    </source>
</evidence>
<dbReference type="InterPro" id="IPR011009">
    <property type="entry name" value="Kinase-like_dom_sf"/>
</dbReference>
<evidence type="ECO:0000313" key="5">
    <source>
        <dbReference type="EMBL" id="CAI9100544.1"/>
    </source>
</evidence>
<proteinExistence type="predicted"/>
<accession>A0AAV1CY45</accession>
<dbReference type="GO" id="GO:0005524">
    <property type="term" value="F:ATP binding"/>
    <property type="evidence" value="ECO:0007669"/>
    <property type="project" value="UniProtKB-KW"/>
</dbReference>
<organism evidence="5 6">
    <name type="scientific">Oldenlandia corymbosa var. corymbosa</name>
    <dbReference type="NCBI Taxonomy" id="529605"/>
    <lineage>
        <taxon>Eukaryota</taxon>
        <taxon>Viridiplantae</taxon>
        <taxon>Streptophyta</taxon>
        <taxon>Embryophyta</taxon>
        <taxon>Tracheophyta</taxon>
        <taxon>Spermatophyta</taxon>
        <taxon>Magnoliopsida</taxon>
        <taxon>eudicotyledons</taxon>
        <taxon>Gunneridae</taxon>
        <taxon>Pentapetalae</taxon>
        <taxon>asterids</taxon>
        <taxon>lamiids</taxon>
        <taxon>Gentianales</taxon>
        <taxon>Rubiaceae</taxon>
        <taxon>Rubioideae</taxon>
        <taxon>Spermacoceae</taxon>
        <taxon>Hedyotis-Oldenlandia complex</taxon>
        <taxon>Oldenlandia</taxon>
    </lineage>
</organism>
<dbReference type="InterPro" id="IPR014729">
    <property type="entry name" value="Rossmann-like_a/b/a_fold"/>
</dbReference>
<dbReference type="Pfam" id="PF07714">
    <property type="entry name" value="PK_Tyr_Ser-Thr"/>
    <property type="match status" value="1"/>
</dbReference>
<dbReference type="Gene3D" id="3.40.50.620">
    <property type="entry name" value="HUPs"/>
    <property type="match status" value="1"/>
</dbReference>
<dbReference type="PANTHER" id="PTHR47989:SF8">
    <property type="entry name" value="INACTIVE PROTEIN KINASE SELMODRAFT_444075-LIKE"/>
    <property type="match status" value="1"/>
</dbReference>
<keyword evidence="1" id="KW-0808">Transferase</keyword>
<dbReference type="PANTHER" id="PTHR47989">
    <property type="entry name" value="OS01G0750732 PROTEIN"/>
    <property type="match status" value="1"/>
</dbReference>
<dbReference type="FunFam" id="1.10.510.10:FF:000298">
    <property type="entry name" value="Adenine nucleotide alpha hydrolase-like domain kinase"/>
    <property type="match status" value="1"/>
</dbReference>
<name>A0AAV1CY45_OLDCO</name>
<dbReference type="EMBL" id="OX459120">
    <property type="protein sequence ID" value="CAI9100544.1"/>
    <property type="molecule type" value="Genomic_DNA"/>
</dbReference>
<evidence type="ECO:0000256" key="3">
    <source>
        <dbReference type="ARBA" id="ARBA00022840"/>
    </source>
</evidence>
<dbReference type="FunFam" id="3.30.200.20:FF:000162">
    <property type="entry name" value="Adenine nucleotide alpha hydrolase-like domain kinase"/>
    <property type="match status" value="1"/>
</dbReference>
<dbReference type="InterPro" id="IPR001245">
    <property type="entry name" value="Ser-Thr/Tyr_kinase_cat_dom"/>
</dbReference>
<dbReference type="PROSITE" id="PS50011">
    <property type="entry name" value="PROTEIN_KINASE_DOM"/>
    <property type="match status" value="1"/>
</dbReference>
<reference evidence="5" key="1">
    <citation type="submission" date="2023-03" db="EMBL/GenBank/DDBJ databases">
        <authorList>
            <person name="Julca I."/>
        </authorList>
    </citation>
    <scope>NUCLEOTIDE SEQUENCE</scope>
</reference>
<dbReference type="Gene3D" id="3.30.200.20">
    <property type="entry name" value="Phosphorylase Kinase, domain 1"/>
    <property type="match status" value="1"/>
</dbReference>
<keyword evidence="1" id="KW-0418">Kinase</keyword>
<gene>
    <name evidence="5" type="ORF">OLC1_LOCUS10345</name>
</gene>
<keyword evidence="2" id="KW-0547">Nucleotide-binding</keyword>
<evidence type="ECO:0000256" key="1">
    <source>
        <dbReference type="ARBA" id="ARBA00022527"/>
    </source>
</evidence>